<evidence type="ECO:0000313" key="15">
    <source>
        <dbReference type="Proteomes" id="UP000827092"/>
    </source>
</evidence>
<protein>
    <recommendedName>
        <fullName evidence="13">Ionotropic glutamate receptor L-glutamate and glycine-binding domain-containing protein</fullName>
    </recommendedName>
</protein>
<keyword evidence="8" id="KW-0675">Receptor</keyword>
<dbReference type="PANTHER" id="PTHR42643">
    <property type="entry name" value="IONOTROPIC RECEPTOR 20A-RELATED"/>
    <property type="match status" value="1"/>
</dbReference>
<evidence type="ECO:0000256" key="9">
    <source>
        <dbReference type="ARBA" id="ARBA00023180"/>
    </source>
</evidence>
<reference evidence="14 15" key="1">
    <citation type="journal article" date="2022" name="Nat. Ecol. Evol.">
        <title>A masculinizing supergene underlies an exaggerated male reproductive morph in a spider.</title>
        <authorList>
            <person name="Hendrickx F."/>
            <person name="De Corte Z."/>
            <person name="Sonet G."/>
            <person name="Van Belleghem S.M."/>
            <person name="Kostlbacher S."/>
            <person name="Vangestel C."/>
        </authorList>
    </citation>
    <scope>NUCLEOTIDE SEQUENCE [LARGE SCALE GENOMIC DNA]</scope>
    <source>
        <strain evidence="14">W744_W776</strain>
    </source>
</reference>
<evidence type="ECO:0000256" key="8">
    <source>
        <dbReference type="ARBA" id="ARBA00023170"/>
    </source>
</evidence>
<keyword evidence="9" id="KW-0325">Glycoprotein</keyword>
<keyword evidence="3" id="KW-1003">Cell membrane</keyword>
<comment type="subcellular location">
    <subcellularLocation>
        <location evidence="1">Cell membrane</location>
        <topology evidence="1">Multi-pass membrane protein</topology>
    </subcellularLocation>
</comment>
<feature type="domain" description="Ionotropic glutamate receptor L-glutamate and glycine-binding" evidence="13">
    <location>
        <begin position="12"/>
        <end position="69"/>
    </location>
</feature>
<dbReference type="SMART" id="SM00918">
    <property type="entry name" value="Lig_chan-Glu_bd"/>
    <property type="match status" value="1"/>
</dbReference>
<keyword evidence="5 12" id="KW-1133">Transmembrane helix</keyword>
<evidence type="ECO:0000313" key="14">
    <source>
        <dbReference type="EMBL" id="KAG8185129.1"/>
    </source>
</evidence>
<proteinExistence type="predicted"/>
<sequence length="469" mass="53774">MTLRVVYANIAPFVKVNVSTGEISGLMIEIWRKLTSWMNINYTLVRDPNDDYGKVFNGTFTGMIGSLYRNEVDVMLNPHPMKEYQVGMVSCSNAIAIGAYSFLSGKKAEDEGFFLYFTVLSREVWLLMGLSMMVITILSAMSSANLLPDTQKFYAVVYRYFWNLVVYLFKQGSKEKWILRTNVKKKSMTIPLVTTLWLFGVVFFIITTFQSLLVAKLSVKKFKPIVANMDDFAKKDIRGYGTKGLYLEKQLRNARTDIYKKTWEKIRNHLKTPKEILSEENIKKIQEGKLSILWGPEMISMKIMDYYKEKKTYCTMHLTLDYIFNFPLQVCARKISPEFTEKFNIGITRLVDSGLPKRYLRNTQDLIDFCSEDSGGDDIKPMDFDSIQGVLILWTAGISFSTIVLTCEIVSGRGKNEKRCKQKKGALVVKQFTQDKSHVYDQGPQKAEEKTLVNVRGCPDYAITANTDN</sequence>
<dbReference type="PANTHER" id="PTHR42643:SF24">
    <property type="entry name" value="IONOTROPIC RECEPTOR 60A"/>
    <property type="match status" value="1"/>
</dbReference>
<evidence type="ECO:0000256" key="5">
    <source>
        <dbReference type="ARBA" id="ARBA00022989"/>
    </source>
</evidence>
<evidence type="ECO:0000256" key="4">
    <source>
        <dbReference type="ARBA" id="ARBA00022692"/>
    </source>
</evidence>
<dbReference type="AlphaFoldDB" id="A0AAV6ULS1"/>
<dbReference type="GO" id="GO:0015276">
    <property type="term" value="F:ligand-gated monoatomic ion channel activity"/>
    <property type="evidence" value="ECO:0007669"/>
    <property type="project" value="InterPro"/>
</dbReference>
<dbReference type="InterPro" id="IPR052192">
    <property type="entry name" value="Insect_Ionotropic_Sensory_Rcpt"/>
</dbReference>
<feature type="transmembrane region" description="Helical" evidence="12">
    <location>
        <begin position="190"/>
        <end position="213"/>
    </location>
</feature>
<dbReference type="Pfam" id="PF10613">
    <property type="entry name" value="Lig_chan-Glu_bd"/>
    <property type="match status" value="1"/>
</dbReference>
<dbReference type="Gene3D" id="1.10.287.70">
    <property type="match status" value="1"/>
</dbReference>
<keyword evidence="10" id="KW-1071">Ligand-gated ion channel</keyword>
<evidence type="ECO:0000256" key="1">
    <source>
        <dbReference type="ARBA" id="ARBA00004651"/>
    </source>
</evidence>
<gene>
    <name evidence="14" type="ORF">JTE90_005725</name>
</gene>
<evidence type="ECO:0000256" key="2">
    <source>
        <dbReference type="ARBA" id="ARBA00022448"/>
    </source>
</evidence>
<dbReference type="InterPro" id="IPR019594">
    <property type="entry name" value="Glu/Gly-bd"/>
</dbReference>
<accession>A0AAV6ULS1</accession>
<name>A0AAV6ULS1_9ARAC</name>
<dbReference type="GO" id="GO:0005886">
    <property type="term" value="C:plasma membrane"/>
    <property type="evidence" value="ECO:0007669"/>
    <property type="project" value="UniProtKB-SubCell"/>
</dbReference>
<evidence type="ECO:0000256" key="11">
    <source>
        <dbReference type="ARBA" id="ARBA00023303"/>
    </source>
</evidence>
<feature type="transmembrane region" description="Helical" evidence="12">
    <location>
        <begin position="84"/>
        <end position="103"/>
    </location>
</feature>
<evidence type="ECO:0000256" key="6">
    <source>
        <dbReference type="ARBA" id="ARBA00023065"/>
    </source>
</evidence>
<keyword evidence="6" id="KW-0406">Ion transport</keyword>
<dbReference type="EMBL" id="JAFNEN010000346">
    <property type="protein sequence ID" value="KAG8185129.1"/>
    <property type="molecule type" value="Genomic_DNA"/>
</dbReference>
<evidence type="ECO:0000259" key="13">
    <source>
        <dbReference type="SMART" id="SM00918"/>
    </source>
</evidence>
<feature type="transmembrane region" description="Helical" evidence="12">
    <location>
        <begin position="124"/>
        <end position="147"/>
    </location>
</feature>
<keyword evidence="7 12" id="KW-0472">Membrane</keyword>
<keyword evidence="15" id="KW-1185">Reference proteome</keyword>
<feature type="transmembrane region" description="Helical" evidence="12">
    <location>
        <begin position="391"/>
        <end position="411"/>
    </location>
</feature>
<comment type="caution">
    <text evidence="14">The sequence shown here is derived from an EMBL/GenBank/DDBJ whole genome shotgun (WGS) entry which is preliminary data.</text>
</comment>
<keyword evidence="2" id="KW-0813">Transport</keyword>
<dbReference type="SUPFAM" id="SSF53850">
    <property type="entry name" value="Periplasmic binding protein-like II"/>
    <property type="match status" value="1"/>
</dbReference>
<organism evidence="14 15">
    <name type="scientific">Oedothorax gibbosus</name>
    <dbReference type="NCBI Taxonomy" id="931172"/>
    <lineage>
        <taxon>Eukaryota</taxon>
        <taxon>Metazoa</taxon>
        <taxon>Ecdysozoa</taxon>
        <taxon>Arthropoda</taxon>
        <taxon>Chelicerata</taxon>
        <taxon>Arachnida</taxon>
        <taxon>Araneae</taxon>
        <taxon>Araneomorphae</taxon>
        <taxon>Entelegynae</taxon>
        <taxon>Araneoidea</taxon>
        <taxon>Linyphiidae</taxon>
        <taxon>Erigoninae</taxon>
        <taxon>Oedothorax</taxon>
    </lineage>
</organism>
<keyword evidence="11" id="KW-0407">Ion channel</keyword>
<dbReference type="Gene3D" id="3.40.190.10">
    <property type="entry name" value="Periplasmic binding protein-like II"/>
    <property type="match status" value="1"/>
</dbReference>
<evidence type="ECO:0000256" key="3">
    <source>
        <dbReference type="ARBA" id="ARBA00022475"/>
    </source>
</evidence>
<evidence type="ECO:0000256" key="12">
    <source>
        <dbReference type="SAM" id="Phobius"/>
    </source>
</evidence>
<evidence type="ECO:0000256" key="7">
    <source>
        <dbReference type="ARBA" id="ARBA00023136"/>
    </source>
</evidence>
<keyword evidence="4 12" id="KW-0812">Transmembrane</keyword>
<dbReference type="Proteomes" id="UP000827092">
    <property type="component" value="Unassembled WGS sequence"/>
</dbReference>
<evidence type="ECO:0000256" key="10">
    <source>
        <dbReference type="ARBA" id="ARBA00023286"/>
    </source>
</evidence>